<evidence type="ECO:0000313" key="2">
    <source>
        <dbReference type="Proteomes" id="UP001286313"/>
    </source>
</evidence>
<gene>
    <name evidence="1" type="ORF">Pcinc_042377</name>
</gene>
<dbReference type="EMBL" id="JAWQEG010008123">
    <property type="protein sequence ID" value="KAK3850939.1"/>
    <property type="molecule type" value="Genomic_DNA"/>
</dbReference>
<dbReference type="AlphaFoldDB" id="A0AAE1BKS4"/>
<accession>A0AAE1BKS4</accession>
<sequence length="99" mass="10464">MSRVSHVLNGHFVHICPHITHDRGPPGYSVTAAALLPSCPLACPPCLPAFLPACLLACLERSGGPGRGRIASRAHLTNPLCFHCLPSSCIGKSLICVHY</sequence>
<reference evidence="1" key="1">
    <citation type="submission" date="2023-10" db="EMBL/GenBank/DDBJ databases">
        <title>Genome assemblies of two species of porcelain crab, Petrolisthes cinctipes and Petrolisthes manimaculis (Anomura: Porcellanidae).</title>
        <authorList>
            <person name="Angst P."/>
        </authorList>
    </citation>
    <scope>NUCLEOTIDE SEQUENCE</scope>
    <source>
        <strain evidence="1">PB745_01</strain>
        <tissue evidence="1">Gill</tissue>
    </source>
</reference>
<dbReference type="Proteomes" id="UP001286313">
    <property type="component" value="Unassembled WGS sequence"/>
</dbReference>
<proteinExistence type="predicted"/>
<protein>
    <submittedName>
        <fullName evidence="1">Uncharacterized protein</fullName>
    </submittedName>
</protein>
<organism evidence="1 2">
    <name type="scientific">Petrolisthes cinctipes</name>
    <name type="common">Flat porcelain crab</name>
    <dbReference type="NCBI Taxonomy" id="88211"/>
    <lineage>
        <taxon>Eukaryota</taxon>
        <taxon>Metazoa</taxon>
        <taxon>Ecdysozoa</taxon>
        <taxon>Arthropoda</taxon>
        <taxon>Crustacea</taxon>
        <taxon>Multicrustacea</taxon>
        <taxon>Malacostraca</taxon>
        <taxon>Eumalacostraca</taxon>
        <taxon>Eucarida</taxon>
        <taxon>Decapoda</taxon>
        <taxon>Pleocyemata</taxon>
        <taxon>Anomura</taxon>
        <taxon>Galatheoidea</taxon>
        <taxon>Porcellanidae</taxon>
        <taxon>Petrolisthes</taxon>
    </lineage>
</organism>
<name>A0AAE1BKS4_PETCI</name>
<evidence type="ECO:0000313" key="1">
    <source>
        <dbReference type="EMBL" id="KAK3850939.1"/>
    </source>
</evidence>
<comment type="caution">
    <text evidence="1">The sequence shown here is derived from an EMBL/GenBank/DDBJ whole genome shotgun (WGS) entry which is preliminary data.</text>
</comment>
<keyword evidence="2" id="KW-1185">Reference proteome</keyword>